<sequence length="241" mass="27594">MWKIMDIPKTVEDVELYCERVISLLEEWSWLYQYRATEILLSELLSSESLKLMENLDDHSLSQVPFGLVQSSWPQQLRFFVEECVRLTLKIPVRQSQPVKLTVPNKLRKCTSMKKQHEIDELAPYIMEHCLQSSISRIYDIGSGLGYIDRILATTGGLSIVGVELDSCKIEGAIKLNKELLEQNQSSNIIYIACRLDEENLEHICEQLQCYKENGCLVGLHACGDLSAVSLRQVPSKYAFY</sequence>
<organism evidence="2 3">
    <name type="scientific">Rhodnius prolixus</name>
    <name type="common">Triatomid bug</name>
    <dbReference type="NCBI Taxonomy" id="13249"/>
    <lineage>
        <taxon>Eukaryota</taxon>
        <taxon>Metazoa</taxon>
        <taxon>Ecdysozoa</taxon>
        <taxon>Arthropoda</taxon>
        <taxon>Hexapoda</taxon>
        <taxon>Insecta</taxon>
        <taxon>Pterygota</taxon>
        <taxon>Neoptera</taxon>
        <taxon>Paraneoptera</taxon>
        <taxon>Hemiptera</taxon>
        <taxon>Heteroptera</taxon>
        <taxon>Panheteroptera</taxon>
        <taxon>Cimicomorpha</taxon>
        <taxon>Reduviidae</taxon>
        <taxon>Triatominae</taxon>
        <taxon>Rhodnius</taxon>
    </lineage>
</organism>
<protein>
    <submittedName>
        <fullName evidence="2">Methyltranfer_dom domain-containing protein</fullName>
    </submittedName>
</protein>
<dbReference type="EMBL" id="ACPB03008077">
    <property type="status" value="NOT_ANNOTATED_CDS"/>
    <property type="molecule type" value="Genomic_DNA"/>
</dbReference>
<dbReference type="Pfam" id="PF13679">
    <property type="entry name" value="Methyltransf_32"/>
    <property type="match status" value="1"/>
</dbReference>
<dbReference type="InterPro" id="IPR052220">
    <property type="entry name" value="METTL25"/>
</dbReference>
<dbReference type="Proteomes" id="UP000015103">
    <property type="component" value="Unassembled WGS sequence"/>
</dbReference>
<evidence type="ECO:0000259" key="1">
    <source>
        <dbReference type="Pfam" id="PF13679"/>
    </source>
</evidence>
<dbReference type="InterPro" id="IPR025714">
    <property type="entry name" value="Methyltranfer_dom"/>
</dbReference>
<accession>T1HP48</accession>
<keyword evidence="3" id="KW-1185">Reference proteome</keyword>
<dbReference type="STRING" id="13249.T1HP48"/>
<dbReference type="eggNOG" id="KOG2651">
    <property type="taxonomic scope" value="Eukaryota"/>
</dbReference>
<evidence type="ECO:0000313" key="2">
    <source>
        <dbReference type="EnsemblMetazoa" id="RPRC005822-PA"/>
    </source>
</evidence>
<dbReference type="SUPFAM" id="SSF53335">
    <property type="entry name" value="S-adenosyl-L-methionine-dependent methyltransferases"/>
    <property type="match status" value="1"/>
</dbReference>
<reference evidence="2" key="1">
    <citation type="submission" date="2015-05" db="UniProtKB">
        <authorList>
            <consortium name="EnsemblMetazoa"/>
        </authorList>
    </citation>
    <scope>IDENTIFICATION</scope>
</reference>
<dbReference type="EnsemblMetazoa" id="RPRC005822-RA">
    <property type="protein sequence ID" value="RPRC005822-PA"/>
    <property type="gene ID" value="RPRC005822"/>
</dbReference>
<proteinExistence type="predicted"/>
<dbReference type="PANTHER" id="PTHR12496">
    <property type="entry name" value="CGI-41 METHYLTRANSFERASE"/>
    <property type="match status" value="1"/>
</dbReference>
<dbReference type="AlphaFoldDB" id="T1HP48"/>
<dbReference type="InParanoid" id="T1HP48"/>
<evidence type="ECO:0000313" key="3">
    <source>
        <dbReference type="Proteomes" id="UP000015103"/>
    </source>
</evidence>
<dbReference type="InterPro" id="IPR029063">
    <property type="entry name" value="SAM-dependent_MTases_sf"/>
</dbReference>
<dbReference type="VEuPathDB" id="VectorBase:RPRC005822"/>
<feature type="domain" description="Methyltransferase" evidence="1">
    <location>
        <begin position="114"/>
        <end position="234"/>
    </location>
</feature>
<dbReference type="CDD" id="cd02440">
    <property type="entry name" value="AdoMet_MTases"/>
    <property type="match status" value="1"/>
</dbReference>
<dbReference type="HOGENOM" id="CLU_016581_0_0_1"/>
<name>T1HP48_RHOPR</name>
<dbReference type="PANTHER" id="PTHR12496:SF0">
    <property type="entry name" value="METHYLTRANSFERASE DOMAIN-CONTAINING PROTEIN"/>
    <property type="match status" value="1"/>
</dbReference>